<dbReference type="EMBL" id="CADCVY010000091">
    <property type="protein sequence ID" value="CAA9510369.1"/>
    <property type="molecule type" value="Genomic_DNA"/>
</dbReference>
<evidence type="ECO:0000313" key="1">
    <source>
        <dbReference type="EMBL" id="CAA9510369.1"/>
    </source>
</evidence>
<protein>
    <submittedName>
        <fullName evidence="1">Uncharacterized protein</fullName>
    </submittedName>
</protein>
<dbReference type="AlphaFoldDB" id="A0A6J4T162"/>
<organism evidence="1">
    <name type="scientific">uncultured Sphingomonas sp</name>
    <dbReference type="NCBI Taxonomy" id="158754"/>
    <lineage>
        <taxon>Bacteria</taxon>
        <taxon>Pseudomonadati</taxon>
        <taxon>Pseudomonadota</taxon>
        <taxon>Alphaproteobacteria</taxon>
        <taxon>Sphingomonadales</taxon>
        <taxon>Sphingomonadaceae</taxon>
        <taxon>Sphingomonas</taxon>
        <taxon>environmental samples</taxon>
    </lineage>
</organism>
<name>A0A6J4T162_9SPHN</name>
<accession>A0A6J4T162</accession>
<proteinExistence type="predicted"/>
<reference evidence="1" key="1">
    <citation type="submission" date="2020-02" db="EMBL/GenBank/DDBJ databases">
        <authorList>
            <person name="Meier V. D."/>
        </authorList>
    </citation>
    <scope>NUCLEOTIDE SEQUENCE</scope>
    <source>
        <strain evidence="1">AVDCRST_MAG44</strain>
    </source>
</reference>
<gene>
    <name evidence="1" type="ORF">AVDCRST_MAG44-1341</name>
</gene>
<sequence length="85" mass="9346">MPAHNQLLYPERGVIHVPQRFATDWISLGPTGRIFTEPIDRNSSYFVYDAPVLAVANGTVVSVQAALRRTDLPKLPKIISGGTSR</sequence>